<evidence type="ECO:0000259" key="7">
    <source>
        <dbReference type="Pfam" id="PF13839"/>
    </source>
</evidence>
<proteinExistence type="inferred from homology"/>
<organism evidence="9 10">
    <name type="scientific">Vitis vinifera</name>
    <name type="common">Grape</name>
    <dbReference type="NCBI Taxonomy" id="29760"/>
    <lineage>
        <taxon>Eukaryota</taxon>
        <taxon>Viridiplantae</taxon>
        <taxon>Streptophyta</taxon>
        <taxon>Embryophyta</taxon>
        <taxon>Tracheophyta</taxon>
        <taxon>Spermatophyta</taxon>
        <taxon>Magnoliopsida</taxon>
        <taxon>eudicotyledons</taxon>
        <taxon>Gunneridae</taxon>
        <taxon>Pentapetalae</taxon>
        <taxon>rosids</taxon>
        <taxon>Vitales</taxon>
        <taxon>Vitaceae</taxon>
        <taxon>Viteae</taxon>
        <taxon>Vitis</taxon>
    </lineage>
</organism>
<dbReference type="InterPro" id="IPR025846">
    <property type="entry name" value="TBL_N"/>
</dbReference>
<evidence type="ECO:0000313" key="10">
    <source>
        <dbReference type="Proteomes" id="UP001227230"/>
    </source>
</evidence>
<evidence type="ECO:0000256" key="4">
    <source>
        <dbReference type="ARBA" id="ARBA00022968"/>
    </source>
</evidence>
<keyword evidence="4" id="KW-0735">Signal-anchor</keyword>
<evidence type="ECO:0000256" key="6">
    <source>
        <dbReference type="ARBA" id="ARBA00023136"/>
    </source>
</evidence>
<dbReference type="EMBL" id="CP126666">
    <property type="protein sequence ID" value="WKA11914.1"/>
    <property type="molecule type" value="Genomic_DNA"/>
</dbReference>
<evidence type="ECO:0008006" key="11">
    <source>
        <dbReference type="Google" id="ProtNLM"/>
    </source>
</evidence>
<evidence type="ECO:0000313" key="9">
    <source>
        <dbReference type="EMBL" id="WKA11914.1"/>
    </source>
</evidence>
<keyword evidence="5" id="KW-1133">Transmembrane helix</keyword>
<comment type="similarity">
    <text evidence="2">Belongs to the PC-esterase family. TBL subfamily.</text>
</comment>
<dbReference type="Proteomes" id="UP001227230">
    <property type="component" value="Chromosome 19"/>
</dbReference>
<keyword evidence="3" id="KW-0812">Transmembrane</keyword>
<gene>
    <name evidence="9" type="ORF">VitviT2T_029365</name>
</gene>
<feature type="domain" description="Trichome birefringence-like C-terminal" evidence="7">
    <location>
        <begin position="58"/>
        <end position="125"/>
    </location>
</feature>
<dbReference type="Pfam" id="PF14416">
    <property type="entry name" value="PMR5N"/>
    <property type="match status" value="1"/>
</dbReference>
<evidence type="ECO:0000256" key="5">
    <source>
        <dbReference type="ARBA" id="ARBA00022989"/>
    </source>
</evidence>
<name>A0ABY9DVY0_VITVI</name>
<evidence type="ECO:0000256" key="3">
    <source>
        <dbReference type="ARBA" id="ARBA00022692"/>
    </source>
</evidence>
<dbReference type="PANTHER" id="PTHR32285:SF42">
    <property type="entry name" value="PROTEIN TRICHOME BIREFRINGENCE-LIKE 37"/>
    <property type="match status" value="1"/>
</dbReference>
<dbReference type="InterPro" id="IPR029962">
    <property type="entry name" value="TBL"/>
</dbReference>
<feature type="domain" description="Trichome birefringence-like N-terminal" evidence="8">
    <location>
        <begin position="5"/>
        <end position="57"/>
    </location>
</feature>
<evidence type="ECO:0000256" key="2">
    <source>
        <dbReference type="ARBA" id="ARBA00007727"/>
    </source>
</evidence>
<dbReference type="InterPro" id="IPR026057">
    <property type="entry name" value="TBL_C"/>
</dbReference>
<protein>
    <recommendedName>
        <fullName evidence="11">Trichome birefringence-like N-terminal domain-containing protein</fullName>
    </recommendedName>
</protein>
<accession>A0ABY9DVY0</accession>
<reference evidence="9 10" key="1">
    <citation type="journal article" date="2023" name="Hortic Res">
        <title>The complete reference genome for grapevine (Vitis vinifera L.) genetics and breeding.</title>
        <authorList>
            <person name="Shi X."/>
            <person name="Cao S."/>
            <person name="Wang X."/>
            <person name="Huang S."/>
            <person name="Wang Y."/>
            <person name="Liu Z."/>
            <person name="Liu W."/>
            <person name="Leng X."/>
            <person name="Peng Y."/>
            <person name="Wang N."/>
            <person name="Wang Y."/>
            <person name="Ma Z."/>
            <person name="Xu X."/>
            <person name="Zhang F."/>
            <person name="Xue H."/>
            <person name="Zhong H."/>
            <person name="Wang Y."/>
            <person name="Zhang K."/>
            <person name="Velt A."/>
            <person name="Avia K."/>
            <person name="Holtgrawe D."/>
            <person name="Grimplet J."/>
            <person name="Matus J.T."/>
            <person name="Ware D."/>
            <person name="Wu X."/>
            <person name="Wang H."/>
            <person name="Liu C."/>
            <person name="Fang Y."/>
            <person name="Rustenholz C."/>
            <person name="Cheng Z."/>
            <person name="Xiao H."/>
            <person name="Zhou Y."/>
        </authorList>
    </citation>
    <scope>NUCLEOTIDE SEQUENCE [LARGE SCALE GENOMIC DNA]</scope>
    <source>
        <strain evidence="10">cv. Pinot noir / PN40024</strain>
        <tissue evidence="9">Leaf</tissue>
    </source>
</reference>
<evidence type="ECO:0000256" key="1">
    <source>
        <dbReference type="ARBA" id="ARBA00004167"/>
    </source>
</evidence>
<keyword evidence="10" id="KW-1185">Reference proteome</keyword>
<dbReference type="Pfam" id="PF13839">
    <property type="entry name" value="PC-Esterase"/>
    <property type="match status" value="1"/>
</dbReference>
<evidence type="ECO:0000259" key="8">
    <source>
        <dbReference type="Pfam" id="PF14416"/>
    </source>
</evidence>
<sequence>MRSNGCNWFLGSWVYNDSYPFYDASKCPFIRNGSNCLKNGRPDKEYLKYKWKPNDCHLPRFNGEDFLKRFKGKKIMFVRDSLSENQWQSLTCMVHAAIPQTHFDTSIKGDLYSIAWPDYEISIILCHKYGRSTFLDEKLSLKSSKRWLCGLVSWFNLLAFSIYSHACPT</sequence>
<keyword evidence="6" id="KW-0472">Membrane</keyword>
<comment type="subcellular location">
    <subcellularLocation>
        <location evidence="1">Membrane</location>
        <topology evidence="1">Single-pass membrane protein</topology>
    </subcellularLocation>
</comment>
<dbReference type="PANTHER" id="PTHR32285">
    <property type="entry name" value="PROTEIN TRICHOME BIREFRINGENCE-LIKE 9-RELATED"/>
    <property type="match status" value="1"/>
</dbReference>